<dbReference type="Proteomes" id="UP000299102">
    <property type="component" value="Unassembled WGS sequence"/>
</dbReference>
<reference evidence="2 3" key="1">
    <citation type="journal article" date="2019" name="Commun. Biol.">
        <title>The bagworm genome reveals a unique fibroin gene that provides high tensile strength.</title>
        <authorList>
            <person name="Kono N."/>
            <person name="Nakamura H."/>
            <person name="Ohtoshi R."/>
            <person name="Tomita M."/>
            <person name="Numata K."/>
            <person name="Arakawa K."/>
        </authorList>
    </citation>
    <scope>NUCLEOTIDE SEQUENCE [LARGE SCALE GENOMIC DNA]</scope>
</reference>
<gene>
    <name evidence="2" type="ORF">EVAR_74411_1</name>
</gene>
<proteinExistence type="predicted"/>
<evidence type="ECO:0000313" key="2">
    <source>
        <dbReference type="EMBL" id="GBP00122.1"/>
    </source>
</evidence>
<sequence length="139" mass="15245">MVLLYSEAVAAQWSLASPWSQKTRKTHVFLTRPNYSFRDSESTFGRCCYFTGDDGRQRPSTSTGWRPWPARGGRSRGGGRAGGDPSEKTSQLSLLSLPPDKKNRIITAVLGHLKSATRDRNPQVGYLAHGASVAGFRSC</sequence>
<evidence type="ECO:0000313" key="3">
    <source>
        <dbReference type="Proteomes" id="UP000299102"/>
    </source>
</evidence>
<comment type="caution">
    <text evidence="2">The sequence shown here is derived from an EMBL/GenBank/DDBJ whole genome shotgun (WGS) entry which is preliminary data.</text>
</comment>
<dbReference type="AlphaFoldDB" id="A0A4C1SDF2"/>
<protein>
    <submittedName>
        <fullName evidence="2">Uncharacterized protein</fullName>
    </submittedName>
</protein>
<accession>A0A4C1SDF2</accession>
<dbReference type="EMBL" id="BGZK01000004">
    <property type="protein sequence ID" value="GBP00122.1"/>
    <property type="molecule type" value="Genomic_DNA"/>
</dbReference>
<evidence type="ECO:0000256" key="1">
    <source>
        <dbReference type="SAM" id="MobiDB-lite"/>
    </source>
</evidence>
<name>A0A4C1SDF2_EUMVA</name>
<feature type="region of interest" description="Disordered" evidence="1">
    <location>
        <begin position="52"/>
        <end position="95"/>
    </location>
</feature>
<keyword evidence="3" id="KW-1185">Reference proteome</keyword>
<organism evidence="2 3">
    <name type="scientific">Eumeta variegata</name>
    <name type="common">Bagworm moth</name>
    <name type="synonym">Eumeta japonica</name>
    <dbReference type="NCBI Taxonomy" id="151549"/>
    <lineage>
        <taxon>Eukaryota</taxon>
        <taxon>Metazoa</taxon>
        <taxon>Ecdysozoa</taxon>
        <taxon>Arthropoda</taxon>
        <taxon>Hexapoda</taxon>
        <taxon>Insecta</taxon>
        <taxon>Pterygota</taxon>
        <taxon>Neoptera</taxon>
        <taxon>Endopterygota</taxon>
        <taxon>Lepidoptera</taxon>
        <taxon>Glossata</taxon>
        <taxon>Ditrysia</taxon>
        <taxon>Tineoidea</taxon>
        <taxon>Psychidae</taxon>
        <taxon>Oiketicinae</taxon>
        <taxon>Eumeta</taxon>
    </lineage>
</organism>